<keyword evidence="1" id="KW-1185">Reference proteome</keyword>
<evidence type="ECO:0000313" key="2">
    <source>
        <dbReference type="WBParaSite" id="ACRNAN_scaffold5963.g22215.t1"/>
    </source>
</evidence>
<dbReference type="SUPFAM" id="SSF81321">
    <property type="entry name" value="Family A G protein-coupled receptor-like"/>
    <property type="match status" value="1"/>
</dbReference>
<sequence length="224" mass="25160">MPYFNCAFNPLVYAVNAKNFRKAICSVLTWQKEKSKIAKTAIIVRKRDSYNNEEKLLYHHVGESRPNLILQKLVAAAAGCAEVAGVELELANVHDAESAMNETGSQAIIFPDLLLPEKENSSISSDEATEAANQDINNLLEMLRRPLSSARRSMISLASRRSMVPEQTQFSMIPEMKTKNSDIVRKESRRHTEIPSTSQYLFMPNAQMAKGSRASCHLEPRTYL</sequence>
<name>A0A914E6S1_9BILA</name>
<dbReference type="AlphaFoldDB" id="A0A914E6S1"/>
<accession>A0A914E6S1</accession>
<dbReference type="Proteomes" id="UP000887540">
    <property type="component" value="Unplaced"/>
</dbReference>
<reference evidence="2" key="1">
    <citation type="submission" date="2022-11" db="UniProtKB">
        <authorList>
            <consortium name="WormBaseParasite"/>
        </authorList>
    </citation>
    <scope>IDENTIFICATION</scope>
</reference>
<organism evidence="1 2">
    <name type="scientific">Acrobeloides nanus</name>
    <dbReference type="NCBI Taxonomy" id="290746"/>
    <lineage>
        <taxon>Eukaryota</taxon>
        <taxon>Metazoa</taxon>
        <taxon>Ecdysozoa</taxon>
        <taxon>Nematoda</taxon>
        <taxon>Chromadorea</taxon>
        <taxon>Rhabditida</taxon>
        <taxon>Tylenchina</taxon>
        <taxon>Cephalobomorpha</taxon>
        <taxon>Cephaloboidea</taxon>
        <taxon>Cephalobidae</taxon>
        <taxon>Acrobeloides</taxon>
    </lineage>
</organism>
<protein>
    <submittedName>
        <fullName evidence="2">Uncharacterized protein</fullName>
    </submittedName>
</protein>
<dbReference type="WBParaSite" id="ACRNAN_scaffold5963.g22215.t1">
    <property type="protein sequence ID" value="ACRNAN_scaffold5963.g22215.t1"/>
    <property type="gene ID" value="ACRNAN_scaffold5963.g22215"/>
</dbReference>
<evidence type="ECO:0000313" key="1">
    <source>
        <dbReference type="Proteomes" id="UP000887540"/>
    </source>
</evidence>
<proteinExistence type="predicted"/>